<protein>
    <submittedName>
        <fullName evidence="2">Carboxylesterase family protein</fullName>
    </submittedName>
</protein>
<dbReference type="SUPFAM" id="SSF53474">
    <property type="entry name" value="alpha/beta-Hydrolases"/>
    <property type="match status" value="1"/>
</dbReference>
<evidence type="ECO:0000313" key="3">
    <source>
        <dbReference type="Proteomes" id="UP001596058"/>
    </source>
</evidence>
<dbReference type="InterPro" id="IPR029058">
    <property type="entry name" value="AB_hydrolase_fold"/>
</dbReference>
<sequence length="186" mass="19546">MAGQSAGAGSVAALLTMKSARGLFRRAIAHSVPGLHSTPALARQVTAAFADRLGAAAPTAEVAERWRCRAATTVSSTESTSVPGGTPRENVWFQDRLVVSRLLVNVRANPAGAPRPGPRSAACWGAGKTRATRYTRSSSPRLSGWCSERVRDLSLIVGCGLDERRLVGEVAVAVERLLSGGFPPRT</sequence>
<accession>A0ABW1CLG4</accession>
<keyword evidence="3" id="KW-1185">Reference proteome</keyword>
<evidence type="ECO:0000259" key="1">
    <source>
        <dbReference type="Pfam" id="PF00135"/>
    </source>
</evidence>
<feature type="domain" description="Carboxylesterase type B" evidence="1">
    <location>
        <begin position="2"/>
        <end position="69"/>
    </location>
</feature>
<comment type="caution">
    <text evidence="2">The sequence shown here is derived from an EMBL/GenBank/DDBJ whole genome shotgun (WGS) entry which is preliminary data.</text>
</comment>
<dbReference type="EMBL" id="JBHSPA010000023">
    <property type="protein sequence ID" value="MFC5826167.1"/>
    <property type="molecule type" value="Genomic_DNA"/>
</dbReference>
<dbReference type="Pfam" id="PF00135">
    <property type="entry name" value="COesterase"/>
    <property type="match status" value="1"/>
</dbReference>
<proteinExistence type="predicted"/>
<organism evidence="2 3">
    <name type="scientific">Nonomuraea insulae</name>
    <dbReference type="NCBI Taxonomy" id="1616787"/>
    <lineage>
        <taxon>Bacteria</taxon>
        <taxon>Bacillati</taxon>
        <taxon>Actinomycetota</taxon>
        <taxon>Actinomycetes</taxon>
        <taxon>Streptosporangiales</taxon>
        <taxon>Streptosporangiaceae</taxon>
        <taxon>Nonomuraea</taxon>
    </lineage>
</organism>
<dbReference type="Gene3D" id="3.40.50.1820">
    <property type="entry name" value="alpha/beta hydrolase"/>
    <property type="match status" value="1"/>
</dbReference>
<dbReference type="InterPro" id="IPR002018">
    <property type="entry name" value="CarbesteraseB"/>
</dbReference>
<reference evidence="3" key="1">
    <citation type="journal article" date="2019" name="Int. J. Syst. Evol. Microbiol.">
        <title>The Global Catalogue of Microorganisms (GCM) 10K type strain sequencing project: providing services to taxonomists for standard genome sequencing and annotation.</title>
        <authorList>
            <consortium name="The Broad Institute Genomics Platform"/>
            <consortium name="The Broad Institute Genome Sequencing Center for Infectious Disease"/>
            <person name="Wu L."/>
            <person name="Ma J."/>
        </authorList>
    </citation>
    <scope>NUCLEOTIDE SEQUENCE [LARGE SCALE GENOMIC DNA]</scope>
    <source>
        <strain evidence="3">CCUG 53903</strain>
    </source>
</reference>
<name>A0ABW1CLG4_9ACTN</name>
<dbReference type="RefSeq" id="WP_379515671.1">
    <property type="nucleotide sequence ID" value="NZ_JBHSPA010000023.1"/>
</dbReference>
<evidence type="ECO:0000313" key="2">
    <source>
        <dbReference type="EMBL" id="MFC5826167.1"/>
    </source>
</evidence>
<dbReference type="Proteomes" id="UP001596058">
    <property type="component" value="Unassembled WGS sequence"/>
</dbReference>
<gene>
    <name evidence="2" type="ORF">ACFPZ3_20050</name>
</gene>